<proteinExistence type="predicted"/>
<dbReference type="OrthoDB" id="1735038at2759"/>
<dbReference type="Proteomes" id="UP001153461">
    <property type="component" value="Unassembled WGS sequence"/>
</dbReference>
<accession>A0A9W4MQM4</accession>
<protein>
    <submittedName>
        <fullName evidence="2">Uncharacterized protein</fullName>
    </submittedName>
</protein>
<evidence type="ECO:0000313" key="2">
    <source>
        <dbReference type="EMBL" id="CAG8036674.1"/>
    </source>
</evidence>
<sequence length="271" mass="32222">MPELAHISTLISSNRELSFDEMLLFVDDLKTYCERDFDVAYLPRESPIQDRCPTRDCLKEIKCMKKSDRSAHIHNYVRREIALDLKISEPELKFYYECMEWFQSTFANKRDLRHHLHDSHKLNKAIWSNPKPPRKRKRPSKAEAQYYSIKQHEQLPKKLRFYRYPPPRLEHDYQLPENTTMPVPILHSFVEEHPDSPVASCFSRSSLPCSSDPTTPRFKEFINPRILEPYTIDKNQGTQPYDQASMQPNPLYKHEIKNKLFRDMIRLQPSG</sequence>
<organism evidence="2 3">
    <name type="scientific">Penicillium nalgiovense</name>
    <dbReference type="NCBI Taxonomy" id="60175"/>
    <lineage>
        <taxon>Eukaryota</taxon>
        <taxon>Fungi</taxon>
        <taxon>Dikarya</taxon>
        <taxon>Ascomycota</taxon>
        <taxon>Pezizomycotina</taxon>
        <taxon>Eurotiomycetes</taxon>
        <taxon>Eurotiomycetidae</taxon>
        <taxon>Eurotiales</taxon>
        <taxon>Aspergillaceae</taxon>
        <taxon>Penicillium</taxon>
    </lineage>
</organism>
<gene>
    <name evidence="2" type="ORF">PNAL_LOCUS2887</name>
</gene>
<name>A0A9W4MQM4_PENNA</name>
<comment type="caution">
    <text evidence="2">The sequence shown here is derived from an EMBL/GenBank/DDBJ whole genome shotgun (WGS) entry which is preliminary data.</text>
</comment>
<dbReference type="AlphaFoldDB" id="A0A9W4MQM4"/>
<dbReference type="EMBL" id="CAJVNV010000097">
    <property type="protein sequence ID" value="CAG8036674.1"/>
    <property type="molecule type" value="Genomic_DNA"/>
</dbReference>
<reference evidence="2" key="1">
    <citation type="submission" date="2021-07" db="EMBL/GenBank/DDBJ databases">
        <authorList>
            <person name="Branca A.L. A."/>
        </authorList>
    </citation>
    <scope>NUCLEOTIDE SEQUENCE</scope>
</reference>
<evidence type="ECO:0000256" key="1">
    <source>
        <dbReference type="SAM" id="MobiDB-lite"/>
    </source>
</evidence>
<evidence type="ECO:0000313" key="3">
    <source>
        <dbReference type="Proteomes" id="UP001153461"/>
    </source>
</evidence>
<feature type="region of interest" description="Disordered" evidence="1">
    <location>
        <begin position="123"/>
        <end position="143"/>
    </location>
</feature>